<evidence type="ECO:0000313" key="8">
    <source>
        <dbReference type="EMBL" id="CAF3687165.1"/>
    </source>
</evidence>
<dbReference type="Proteomes" id="UP000663832">
    <property type="component" value="Unassembled WGS sequence"/>
</dbReference>
<dbReference type="Proteomes" id="UP000663868">
    <property type="component" value="Unassembled WGS sequence"/>
</dbReference>
<reference evidence="8" key="1">
    <citation type="submission" date="2021-02" db="EMBL/GenBank/DDBJ databases">
        <authorList>
            <person name="Nowell W R."/>
        </authorList>
    </citation>
    <scope>NUCLEOTIDE SEQUENCE</scope>
</reference>
<evidence type="ECO:0000313" key="5">
    <source>
        <dbReference type="EMBL" id="CAF1204280.1"/>
    </source>
</evidence>
<dbReference type="EMBL" id="CAJOAZ010000559">
    <property type="protein sequence ID" value="CAF3674347.1"/>
    <property type="molecule type" value="Genomic_DNA"/>
</dbReference>
<accession>A0A818THU5</accession>
<dbReference type="AlphaFoldDB" id="A0A818THU5"/>
<evidence type="ECO:0000313" key="3">
    <source>
        <dbReference type="EMBL" id="CAF1070141.1"/>
    </source>
</evidence>
<comment type="caution">
    <text evidence="8">The sequence shown here is derived from an EMBL/GenBank/DDBJ whole genome shotgun (WGS) entry which is preliminary data.</text>
</comment>
<organism evidence="8 10">
    <name type="scientific">Adineta steineri</name>
    <dbReference type="NCBI Taxonomy" id="433720"/>
    <lineage>
        <taxon>Eukaryota</taxon>
        <taxon>Metazoa</taxon>
        <taxon>Spiralia</taxon>
        <taxon>Gnathifera</taxon>
        <taxon>Rotifera</taxon>
        <taxon>Eurotatoria</taxon>
        <taxon>Bdelloidea</taxon>
        <taxon>Adinetida</taxon>
        <taxon>Adinetidae</taxon>
        <taxon>Adineta</taxon>
    </lineage>
</organism>
<evidence type="ECO:0000313" key="9">
    <source>
        <dbReference type="Proteomes" id="UP000663832"/>
    </source>
</evidence>
<sequence length="90" mass="10411">MDDENYLPECSEYTSQPQSLIIIYDPPEIMVVRDFSRILIPCVDPVEYYNEYCEDLLETDALLNYCLRLGIPVDKIAFPTADTPIEELTD</sequence>
<dbReference type="Proteomes" id="UP000663844">
    <property type="component" value="Unassembled WGS sequence"/>
</dbReference>
<evidence type="ECO:0000313" key="6">
    <source>
        <dbReference type="EMBL" id="CAF1239096.1"/>
    </source>
</evidence>
<evidence type="ECO:0000313" key="10">
    <source>
        <dbReference type="Proteomes" id="UP000663868"/>
    </source>
</evidence>
<evidence type="ECO:0000313" key="2">
    <source>
        <dbReference type="EMBL" id="CAF1010203.1"/>
    </source>
</evidence>
<dbReference type="EMBL" id="CAJNOE010000414">
    <property type="protein sequence ID" value="CAF1204280.1"/>
    <property type="molecule type" value="Genomic_DNA"/>
</dbReference>
<dbReference type="Proteomes" id="UP000663860">
    <property type="component" value="Unassembled WGS sequence"/>
</dbReference>
<gene>
    <name evidence="1" type="ORF">BJG266_LOCUS5217</name>
    <name evidence="5" type="ORF">IZO911_LOCUS28800</name>
    <name evidence="2" type="ORF">JYZ213_LOCUS16487</name>
    <name evidence="8" type="ORF">KXQ929_LOCUS10089</name>
    <name evidence="7" type="ORF">OXD698_LOCUS10476</name>
    <name evidence="4" type="ORF">QVE165_LOCUS25049</name>
    <name evidence="6" type="ORF">QVE165_LOCUS27870</name>
    <name evidence="3" type="ORF">VCS650_LOCUS18436</name>
</gene>
<protein>
    <submittedName>
        <fullName evidence="8">Uncharacterized protein</fullName>
    </submittedName>
</protein>
<evidence type="ECO:0000313" key="1">
    <source>
        <dbReference type="EMBL" id="CAF0801301.1"/>
    </source>
</evidence>
<dbReference type="EMBL" id="CAJOBB010000471">
    <property type="protein sequence ID" value="CAF3687165.1"/>
    <property type="molecule type" value="Genomic_DNA"/>
</dbReference>
<dbReference type="EMBL" id="CAJNON010000176">
    <property type="protein sequence ID" value="CAF1070141.1"/>
    <property type="molecule type" value="Genomic_DNA"/>
</dbReference>
<evidence type="ECO:0000313" key="7">
    <source>
        <dbReference type="EMBL" id="CAF3674347.1"/>
    </source>
</evidence>
<name>A0A818THU5_9BILA</name>
<evidence type="ECO:0000313" key="4">
    <source>
        <dbReference type="EMBL" id="CAF1187504.1"/>
    </source>
</evidence>
<keyword evidence="9" id="KW-1185">Reference proteome</keyword>
<dbReference type="Proteomes" id="UP000663891">
    <property type="component" value="Unassembled WGS sequence"/>
</dbReference>
<proteinExistence type="predicted"/>
<dbReference type="EMBL" id="CAJNOI010000013">
    <property type="protein sequence ID" value="CAF0801301.1"/>
    <property type="molecule type" value="Genomic_DNA"/>
</dbReference>
<dbReference type="Proteomes" id="UP000663877">
    <property type="component" value="Unassembled WGS sequence"/>
</dbReference>
<dbReference type="OrthoDB" id="10072852at2759"/>
<dbReference type="EMBL" id="CAJNOG010000148">
    <property type="protein sequence ID" value="CAF1010203.1"/>
    <property type="molecule type" value="Genomic_DNA"/>
</dbReference>
<dbReference type="EMBL" id="CAJNOM010000214">
    <property type="protein sequence ID" value="CAF1239096.1"/>
    <property type="molecule type" value="Genomic_DNA"/>
</dbReference>
<dbReference type="Proteomes" id="UP000663845">
    <property type="component" value="Unassembled WGS sequence"/>
</dbReference>
<dbReference type="EMBL" id="CAJNOM010000179">
    <property type="protein sequence ID" value="CAF1187504.1"/>
    <property type="molecule type" value="Genomic_DNA"/>
</dbReference>